<evidence type="ECO:0000256" key="1">
    <source>
        <dbReference type="ARBA" id="ARBA00022729"/>
    </source>
</evidence>
<dbReference type="InterPro" id="IPR004682">
    <property type="entry name" value="TRAP_DctP"/>
</dbReference>
<dbReference type="PANTHER" id="PTHR33376">
    <property type="match status" value="1"/>
</dbReference>
<dbReference type="NCBIfam" id="NF037995">
    <property type="entry name" value="TRAP_S1"/>
    <property type="match status" value="1"/>
</dbReference>
<feature type="chain" id="PRO_5017449717" evidence="2">
    <location>
        <begin position="27"/>
        <end position="327"/>
    </location>
</feature>
<reference evidence="4" key="1">
    <citation type="submission" date="2018-09" db="EMBL/GenBank/DDBJ databases">
        <authorList>
            <person name="Zhu H."/>
        </authorList>
    </citation>
    <scope>NUCLEOTIDE SEQUENCE [LARGE SCALE GENOMIC DNA]</scope>
    <source>
        <strain evidence="4">K1R23-30</strain>
    </source>
</reference>
<proteinExistence type="predicted"/>
<protein>
    <submittedName>
        <fullName evidence="3">TRAP transporter substrate-binding protein</fullName>
    </submittedName>
</protein>
<dbReference type="EMBL" id="QYUO01000003">
    <property type="protein sequence ID" value="RJF92189.1"/>
    <property type="molecule type" value="Genomic_DNA"/>
</dbReference>
<evidence type="ECO:0000313" key="3">
    <source>
        <dbReference type="EMBL" id="RJF92189.1"/>
    </source>
</evidence>
<dbReference type="AlphaFoldDB" id="A0A3A3FYM1"/>
<feature type="signal peptide" evidence="2">
    <location>
        <begin position="1"/>
        <end position="26"/>
    </location>
</feature>
<keyword evidence="1 2" id="KW-0732">Signal</keyword>
<dbReference type="Gene3D" id="3.40.190.170">
    <property type="entry name" value="Bacterial extracellular solute-binding protein, family 7"/>
    <property type="match status" value="1"/>
</dbReference>
<dbReference type="GO" id="GO:0030288">
    <property type="term" value="C:outer membrane-bounded periplasmic space"/>
    <property type="evidence" value="ECO:0007669"/>
    <property type="project" value="InterPro"/>
</dbReference>
<accession>A0A3A3FYM1</accession>
<comment type="caution">
    <text evidence="3">The sequence shown here is derived from an EMBL/GenBank/DDBJ whole genome shotgun (WGS) entry which is preliminary data.</text>
</comment>
<keyword evidence="4" id="KW-1185">Reference proteome</keyword>
<evidence type="ECO:0000256" key="2">
    <source>
        <dbReference type="SAM" id="SignalP"/>
    </source>
</evidence>
<dbReference type="NCBIfam" id="TIGR00787">
    <property type="entry name" value="dctP"/>
    <property type="match status" value="1"/>
</dbReference>
<dbReference type="Pfam" id="PF03480">
    <property type="entry name" value="DctP"/>
    <property type="match status" value="1"/>
</dbReference>
<dbReference type="FunFam" id="3.40.190.170:FF:000001">
    <property type="entry name" value="TRAP dicarboxylate transporter, DctP subunit"/>
    <property type="match status" value="1"/>
</dbReference>
<dbReference type="PANTHER" id="PTHR33376:SF2">
    <property type="entry name" value="DICARBOXYLATE-BINDING PERIPLASMIC PROTEIN"/>
    <property type="match status" value="1"/>
</dbReference>
<dbReference type="RefSeq" id="WP_119772075.1">
    <property type="nucleotide sequence ID" value="NZ_QYUO01000003.1"/>
</dbReference>
<sequence length="327" mass="36014">MKVKINTLKRTGVAVALAAVALIGHAKDFRSSDVHPTDYPTVQAVTQMGKVLNEQTKGRLGVKVFANSAMGSEKDTVEQVKIGALDMVRINSAVLHAISPAMMVPSLPFLFRSTQHMRDTLDGPIGDQILASLEKEGFVGLAFYDSGSRSFYTTKKPIKAVADMKGMKIRVQQSEMWVAIMQALGANATPMPYAEVYTALKTGLVDGAENNWPSFESSRHYEAAKYYSRTEHSMAPEVLVFSKKVWDGLSKEDQQMIRKAAKESVPHMRKLWDEREAKARQVVTGGGAQINEVDKAGFSAAMKPVYDRFVTDPALKDLVVRIQNSAK</sequence>
<dbReference type="CDD" id="cd13671">
    <property type="entry name" value="PBP2_TRAP_SBP_like_3"/>
    <property type="match status" value="1"/>
</dbReference>
<name>A0A3A3FYM1_9BURK</name>
<dbReference type="InterPro" id="IPR018389">
    <property type="entry name" value="DctP_fam"/>
</dbReference>
<dbReference type="GO" id="GO:0055085">
    <property type="term" value="P:transmembrane transport"/>
    <property type="evidence" value="ECO:0007669"/>
    <property type="project" value="InterPro"/>
</dbReference>
<dbReference type="InterPro" id="IPR038404">
    <property type="entry name" value="TRAP_DctP_sf"/>
</dbReference>
<organism evidence="3 4">
    <name type="scientific">Noviherbaspirillum saxi</name>
    <dbReference type="NCBI Taxonomy" id="2320863"/>
    <lineage>
        <taxon>Bacteria</taxon>
        <taxon>Pseudomonadati</taxon>
        <taxon>Pseudomonadota</taxon>
        <taxon>Betaproteobacteria</taxon>
        <taxon>Burkholderiales</taxon>
        <taxon>Oxalobacteraceae</taxon>
        <taxon>Noviherbaspirillum</taxon>
    </lineage>
</organism>
<dbReference type="GO" id="GO:0030246">
    <property type="term" value="F:carbohydrate binding"/>
    <property type="evidence" value="ECO:0007669"/>
    <property type="project" value="TreeGrafter"/>
</dbReference>
<dbReference type="OrthoDB" id="9794826at2"/>
<dbReference type="PIRSF" id="PIRSF006470">
    <property type="entry name" value="DctB"/>
    <property type="match status" value="1"/>
</dbReference>
<evidence type="ECO:0000313" key="4">
    <source>
        <dbReference type="Proteomes" id="UP000265955"/>
    </source>
</evidence>
<dbReference type="Proteomes" id="UP000265955">
    <property type="component" value="Unassembled WGS sequence"/>
</dbReference>
<gene>
    <name evidence="3" type="ORF">D3871_26480</name>
</gene>
<dbReference type="SUPFAM" id="SSF53850">
    <property type="entry name" value="Periplasmic binding protein-like II"/>
    <property type="match status" value="1"/>
</dbReference>